<accession>A0A816YTH5</accession>
<dbReference type="Pfam" id="PF14529">
    <property type="entry name" value="Exo_endo_phos_2"/>
    <property type="match status" value="1"/>
</dbReference>
<comment type="caution">
    <text evidence="2">The sequence shown here is derived from an EMBL/GenBank/DDBJ whole genome shotgun (WGS) entry which is preliminary data.</text>
</comment>
<protein>
    <recommendedName>
        <fullName evidence="1">Endonuclease/exonuclease/phosphatase domain-containing protein</fullName>
    </recommendedName>
</protein>
<dbReference type="InterPro" id="IPR005135">
    <property type="entry name" value="Endo/exonuclease/phosphatase"/>
</dbReference>
<dbReference type="InterPro" id="IPR036691">
    <property type="entry name" value="Endo/exonu/phosph_ase_sf"/>
</dbReference>
<name>A0A816YTH5_9BILA</name>
<gene>
    <name evidence="2" type="ORF">XDN619_LOCUS31021</name>
</gene>
<proteinExistence type="predicted"/>
<organism evidence="2 3">
    <name type="scientific">Rotaria magnacalcarata</name>
    <dbReference type="NCBI Taxonomy" id="392030"/>
    <lineage>
        <taxon>Eukaryota</taxon>
        <taxon>Metazoa</taxon>
        <taxon>Spiralia</taxon>
        <taxon>Gnathifera</taxon>
        <taxon>Rotifera</taxon>
        <taxon>Eurotatoria</taxon>
        <taxon>Bdelloidea</taxon>
        <taxon>Philodinida</taxon>
        <taxon>Philodinidae</taxon>
        <taxon>Rotaria</taxon>
    </lineage>
</organism>
<dbReference type="GO" id="GO:0003824">
    <property type="term" value="F:catalytic activity"/>
    <property type="evidence" value="ECO:0007669"/>
    <property type="project" value="InterPro"/>
</dbReference>
<dbReference type="EMBL" id="CAJNRG010015460">
    <property type="protein sequence ID" value="CAF2167806.1"/>
    <property type="molecule type" value="Genomic_DNA"/>
</dbReference>
<evidence type="ECO:0000313" key="3">
    <source>
        <dbReference type="Proteomes" id="UP000663887"/>
    </source>
</evidence>
<reference evidence="2" key="1">
    <citation type="submission" date="2021-02" db="EMBL/GenBank/DDBJ databases">
        <authorList>
            <person name="Nowell W R."/>
        </authorList>
    </citation>
    <scope>NUCLEOTIDE SEQUENCE</scope>
</reference>
<dbReference type="Proteomes" id="UP000663887">
    <property type="component" value="Unassembled WGS sequence"/>
</dbReference>
<dbReference type="AlphaFoldDB" id="A0A816YTH5"/>
<sequence length="447" mass="50871">MSFNVRGFNHRWNEVVLLSSSLTLDVIILVETGIIDIMWMEKLFPDHSIFYQKGENSFGGVVIIIRRSIPVKRIDTCLPNVCVLDLVLGEKIRIIGIYAPESKSWNWSDLTNLISNKCILLGDFNVDLNNDTQSSEALLEWADTCSLAPCTPSAATSLRSNRTIDYALSNGVPLSIQTYEGGTSSDHKPILSTLPGGRNEQARGKNTHWNVFSLFLAYVFKYWQEAWTEGNLNETYKDYVSFLSLLISRCTVDFPLNKYRIALPITIRAKISKSRAISFRAKRTGDIETRRLSKSLRESVREEITLFRSNQLRQGIATRFSPAHTSAPFWSRTKRLFKPTNSSLHAFLLDNGEIVKDRSQMVDIAAEHYKQLYSLPTVMRPHPYVDAPAITWENDDELIPSVTFEEVTKGNLVVWVFLERLPNGLKCGYPTEEGMLKYMERDHNGSQ</sequence>
<dbReference type="Gene3D" id="3.60.10.10">
    <property type="entry name" value="Endonuclease/exonuclease/phosphatase"/>
    <property type="match status" value="1"/>
</dbReference>
<evidence type="ECO:0000313" key="2">
    <source>
        <dbReference type="EMBL" id="CAF2167806.1"/>
    </source>
</evidence>
<dbReference type="SUPFAM" id="SSF56219">
    <property type="entry name" value="DNase I-like"/>
    <property type="match status" value="1"/>
</dbReference>
<evidence type="ECO:0000259" key="1">
    <source>
        <dbReference type="Pfam" id="PF14529"/>
    </source>
</evidence>
<feature type="domain" description="Endonuclease/exonuclease/phosphatase" evidence="1">
    <location>
        <begin position="92"/>
        <end position="190"/>
    </location>
</feature>